<comment type="caution">
    <text evidence="3">The sequence shown here is derived from an EMBL/GenBank/DDBJ whole genome shotgun (WGS) entry which is preliminary data.</text>
</comment>
<reference evidence="3" key="2">
    <citation type="submission" date="2021-09" db="EMBL/GenBank/DDBJ databases">
        <authorList>
            <person name="Jia N."/>
            <person name="Wang J."/>
            <person name="Shi W."/>
            <person name="Du L."/>
            <person name="Sun Y."/>
            <person name="Zhan W."/>
            <person name="Jiang J."/>
            <person name="Wang Q."/>
            <person name="Zhang B."/>
            <person name="Ji P."/>
            <person name="Sakyi L.B."/>
            <person name="Cui X."/>
            <person name="Yuan T."/>
            <person name="Jiang B."/>
            <person name="Yang W."/>
            <person name="Lam T.T.-Y."/>
            <person name="Chang Q."/>
            <person name="Ding S."/>
            <person name="Wang X."/>
            <person name="Zhu J."/>
            <person name="Ruan X."/>
            <person name="Zhao L."/>
            <person name="Wei J."/>
            <person name="Que T."/>
            <person name="Du C."/>
            <person name="Cheng J."/>
            <person name="Dai P."/>
            <person name="Han X."/>
            <person name="Huang E."/>
            <person name="Gao Y."/>
            <person name="Liu J."/>
            <person name="Shao H."/>
            <person name="Ye R."/>
            <person name="Li L."/>
            <person name="Wei W."/>
            <person name="Wang X."/>
            <person name="Wang C."/>
            <person name="Huo Q."/>
            <person name="Li W."/>
            <person name="Guo W."/>
            <person name="Chen H."/>
            <person name="Chen S."/>
            <person name="Zhou L."/>
            <person name="Zhou L."/>
            <person name="Ni X."/>
            <person name="Tian J."/>
            <person name="Zhou Y."/>
            <person name="Sheng Y."/>
            <person name="Liu T."/>
            <person name="Pan Y."/>
            <person name="Xia L."/>
            <person name="Li J."/>
            <person name="Zhao F."/>
            <person name="Cao W."/>
        </authorList>
    </citation>
    <scope>NUCLEOTIDE SEQUENCE</scope>
    <source>
        <strain evidence="3">Rsan-2018</strain>
        <tissue evidence="3">Larvae</tissue>
    </source>
</reference>
<evidence type="ECO:0000256" key="1">
    <source>
        <dbReference type="SAM" id="MobiDB-lite"/>
    </source>
</evidence>
<dbReference type="EMBL" id="JABSTV010001246">
    <property type="protein sequence ID" value="KAH7975913.1"/>
    <property type="molecule type" value="Genomic_DNA"/>
</dbReference>
<dbReference type="Proteomes" id="UP000821837">
    <property type="component" value="Chromosome 10"/>
</dbReference>
<dbReference type="Gene3D" id="2.40.50.140">
    <property type="entry name" value="Nucleic acid-binding proteins"/>
    <property type="match status" value="1"/>
</dbReference>
<sequence>MPGPPVRRAERAESNRAATSLSNLRGRVSVVKEGYGFIQVERPERASVYVHRSTIVNPRPKDSRNFGLQEGDRVILDIKESPPQFKARYQAVRVQLEDTDADAALNSSPSVPASVPKETEKTEKEVVNQVGTICSVNENGGTLRFGAGNEEFVVFDRRCVPNTLLKPTEKVSEIFSVGNKVGFNARLANTGAGAAQWQATLVTTVLRGNTSQVFVFDTEPLTRSTRHDSKKDFGNELTRRSSGATESPEEEDRPATVPQRCKPRWAFDIARSSTKLDTAAPAGGHPIPAGTDQPPKITPFEKTPRQYIPLATNSHGTDSSSTTVKQQAPRSGDRPPTTSGDRRPTTTTGDRLPTAAGDHKRPATAISVERVTCQHCGAGEDEQGLAEAIAEMVTSCLRSVIREEVQALRHEFLGPTGITAGAGDMSSSGHQGLSQNAPKVFIQSRKTPLQAVQGRDAATDLLHGYARLPAHEVYRPKPSFVLDNTDLLQCTKKALTNNNTGAAAFQFCAAEGMELGRCELFIDNTPKLRTRLADNCDVYFRGDPADLGIAHGGAAKTGLAGGLSWILVSVVLRELTHLLMDC</sequence>
<feature type="compositionally biased region" description="Low complexity" evidence="1">
    <location>
        <begin position="279"/>
        <end position="290"/>
    </location>
</feature>
<name>A0A9D4T732_RHISA</name>
<dbReference type="PROSITE" id="PS51857">
    <property type="entry name" value="CSD_2"/>
    <property type="match status" value="1"/>
</dbReference>
<dbReference type="AlphaFoldDB" id="A0A9D4T732"/>
<dbReference type="InterPro" id="IPR012340">
    <property type="entry name" value="NA-bd_OB-fold"/>
</dbReference>
<dbReference type="SUPFAM" id="SSF50249">
    <property type="entry name" value="Nucleic acid-binding proteins"/>
    <property type="match status" value="1"/>
</dbReference>
<protein>
    <recommendedName>
        <fullName evidence="2">CSD domain-containing protein</fullName>
    </recommendedName>
</protein>
<dbReference type="InterPro" id="IPR011129">
    <property type="entry name" value="CSD"/>
</dbReference>
<feature type="compositionally biased region" description="Low complexity" evidence="1">
    <location>
        <begin position="334"/>
        <end position="354"/>
    </location>
</feature>
<dbReference type="VEuPathDB" id="VectorBase:RSAN_037901"/>
<dbReference type="VEuPathDB" id="VectorBase:RSAN_029149"/>
<gene>
    <name evidence="3" type="ORF">HPB52_006651</name>
</gene>
<proteinExistence type="predicted"/>
<feature type="compositionally biased region" description="Polar residues" evidence="1">
    <location>
        <begin position="311"/>
        <end position="329"/>
    </location>
</feature>
<evidence type="ECO:0000313" key="4">
    <source>
        <dbReference type="Proteomes" id="UP000821837"/>
    </source>
</evidence>
<evidence type="ECO:0000313" key="3">
    <source>
        <dbReference type="EMBL" id="KAH7975913.1"/>
    </source>
</evidence>
<dbReference type="InterPro" id="IPR002059">
    <property type="entry name" value="CSP_DNA-bd"/>
</dbReference>
<feature type="region of interest" description="Disordered" evidence="1">
    <location>
        <begin position="224"/>
        <end position="264"/>
    </location>
</feature>
<reference evidence="3" key="1">
    <citation type="journal article" date="2020" name="Cell">
        <title>Large-Scale Comparative Analyses of Tick Genomes Elucidate Their Genetic Diversity and Vector Capacities.</title>
        <authorList>
            <consortium name="Tick Genome and Microbiome Consortium (TIGMIC)"/>
            <person name="Jia N."/>
            <person name="Wang J."/>
            <person name="Shi W."/>
            <person name="Du L."/>
            <person name="Sun Y."/>
            <person name="Zhan W."/>
            <person name="Jiang J.F."/>
            <person name="Wang Q."/>
            <person name="Zhang B."/>
            <person name="Ji P."/>
            <person name="Bell-Sakyi L."/>
            <person name="Cui X.M."/>
            <person name="Yuan T.T."/>
            <person name="Jiang B.G."/>
            <person name="Yang W.F."/>
            <person name="Lam T.T."/>
            <person name="Chang Q.C."/>
            <person name="Ding S.J."/>
            <person name="Wang X.J."/>
            <person name="Zhu J.G."/>
            <person name="Ruan X.D."/>
            <person name="Zhao L."/>
            <person name="Wei J.T."/>
            <person name="Ye R.Z."/>
            <person name="Que T.C."/>
            <person name="Du C.H."/>
            <person name="Zhou Y.H."/>
            <person name="Cheng J.X."/>
            <person name="Dai P.F."/>
            <person name="Guo W.B."/>
            <person name="Han X.H."/>
            <person name="Huang E.J."/>
            <person name="Li L.F."/>
            <person name="Wei W."/>
            <person name="Gao Y.C."/>
            <person name="Liu J.Z."/>
            <person name="Shao H.Z."/>
            <person name="Wang X."/>
            <person name="Wang C.C."/>
            <person name="Yang T.C."/>
            <person name="Huo Q.B."/>
            <person name="Li W."/>
            <person name="Chen H.Y."/>
            <person name="Chen S.E."/>
            <person name="Zhou L.G."/>
            <person name="Ni X.B."/>
            <person name="Tian J.H."/>
            <person name="Sheng Y."/>
            <person name="Liu T."/>
            <person name="Pan Y.S."/>
            <person name="Xia L.Y."/>
            <person name="Li J."/>
            <person name="Zhao F."/>
            <person name="Cao W.C."/>
        </authorList>
    </citation>
    <scope>NUCLEOTIDE SEQUENCE</scope>
    <source>
        <strain evidence="3">Rsan-2018</strain>
    </source>
</reference>
<evidence type="ECO:0000259" key="2">
    <source>
        <dbReference type="PROSITE" id="PS51857"/>
    </source>
</evidence>
<feature type="compositionally biased region" description="Basic and acidic residues" evidence="1">
    <location>
        <begin position="225"/>
        <end position="239"/>
    </location>
</feature>
<dbReference type="GO" id="GO:0003676">
    <property type="term" value="F:nucleic acid binding"/>
    <property type="evidence" value="ECO:0007669"/>
    <property type="project" value="InterPro"/>
</dbReference>
<accession>A0A9D4T732</accession>
<dbReference type="SMART" id="SM00357">
    <property type="entry name" value="CSP"/>
    <property type="match status" value="1"/>
</dbReference>
<keyword evidence="4" id="KW-1185">Reference proteome</keyword>
<dbReference type="VEuPathDB" id="VectorBase:RSAN_049070"/>
<feature type="domain" description="CSD" evidence="2">
    <location>
        <begin position="23"/>
        <end position="96"/>
    </location>
</feature>
<feature type="region of interest" description="Disordered" evidence="1">
    <location>
        <begin position="277"/>
        <end position="363"/>
    </location>
</feature>
<organism evidence="3 4">
    <name type="scientific">Rhipicephalus sanguineus</name>
    <name type="common">Brown dog tick</name>
    <name type="synonym">Ixodes sanguineus</name>
    <dbReference type="NCBI Taxonomy" id="34632"/>
    <lineage>
        <taxon>Eukaryota</taxon>
        <taxon>Metazoa</taxon>
        <taxon>Ecdysozoa</taxon>
        <taxon>Arthropoda</taxon>
        <taxon>Chelicerata</taxon>
        <taxon>Arachnida</taxon>
        <taxon>Acari</taxon>
        <taxon>Parasitiformes</taxon>
        <taxon>Ixodida</taxon>
        <taxon>Ixodoidea</taxon>
        <taxon>Ixodidae</taxon>
        <taxon>Rhipicephalinae</taxon>
        <taxon>Rhipicephalus</taxon>
        <taxon>Rhipicephalus</taxon>
    </lineage>
</organism>